<dbReference type="PANTHER" id="PTHR31684:SF2">
    <property type="entry name" value="COILED-COIL DOMAIN-CONTAINING PROTEIN 43"/>
    <property type="match status" value="1"/>
</dbReference>
<keyword evidence="4" id="KW-0732">Signal</keyword>
<name>A0ABQ8EV98_9FUNG</name>
<feature type="domain" description="CCDC43 PWI-like" evidence="5">
    <location>
        <begin position="159"/>
        <end position="225"/>
    </location>
</feature>
<evidence type="ECO:0000256" key="3">
    <source>
        <dbReference type="SAM" id="MobiDB-lite"/>
    </source>
</evidence>
<dbReference type="Pfam" id="PF26091">
    <property type="entry name" value="PWI_CCDC43"/>
    <property type="match status" value="1"/>
</dbReference>
<feature type="region of interest" description="Disordered" evidence="3">
    <location>
        <begin position="341"/>
        <end position="381"/>
    </location>
</feature>
<evidence type="ECO:0000313" key="7">
    <source>
        <dbReference type="Proteomes" id="UP001648503"/>
    </source>
</evidence>
<keyword evidence="2" id="KW-0175">Coiled coil</keyword>
<dbReference type="InterPro" id="IPR058771">
    <property type="entry name" value="PWI_CCDC43"/>
</dbReference>
<evidence type="ECO:0000256" key="1">
    <source>
        <dbReference type="ARBA" id="ARBA00005305"/>
    </source>
</evidence>
<gene>
    <name evidence="6" type="ORF">BASA50_001337</name>
</gene>
<evidence type="ECO:0000259" key="5">
    <source>
        <dbReference type="Pfam" id="PF26091"/>
    </source>
</evidence>
<evidence type="ECO:0000313" key="6">
    <source>
        <dbReference type="EMBL" id="KAH6587204.1"/>
    </source>
</evidence>
<feature type="compositionally biased region" description="Basic residues" evidence="3">
    <location>
        <begin position="371"/>
        <end position="381"/>
    </location>
</feature>
<proteinExistence type="inferred from homology"/>
<feature type="signal peptide" evidence="4">
    <location>
        <begin position="1"/>
        <end position="18"/>
    </location>
</feature>
<dbReference type="Proteomes" id="UP001648503">
    <property type="component" value="Unassembled WGS sequence"/>
</dbReference>
<protein>
    <recommendedName>
        <fullName evidence="5">CCDC43 PWI-like domain-containing protein</fullName>
    </recommendedName>
</protein>
<dbReference type="InterPro" id="IPR037666">
    <property type="entry name" value="CCDC43"/>
</dbReference>
<comment type="similarity">
    <text evidence="1">Belongs to the CCDC43 family.</text>
</comment>
<evidence type="ECO:0000256" key="2">
    <source>
        <dbReference type="ARBA" id="ARBA00023054"/>
    </source>
</evidence>
<keyword evidence="7" id="KW-1185">Reference proteome</keyword>
<accession>A0ABQ8EV98</accession>
<feature type="chain" id="PRO_5046025274" description="CCDC43 PWI-like domain-containing protein" evidence="4">
    <location>
        <begin position="19"/>
        <end position="381"/>
    </location>
</feature>
<dbReference type="EMBL" id="JAFCIX010000567">
    <property type="protein sequence ID" value="KAH6587204.1"/>
    <property type="molecule type" value="Genomic_DNA"/>
</dbReference>
<dbReference type="PANTHER" id="PTHR31684">
    <property type="entry name" value="COILED-COIL DOMAIN-CONTAINING PROTEIN 43"/>
    <property type="match status" value="1"/>
</dbReference>
<organism evidence="6 7">
    <name type="scientific">Batrachochytrium salamandrivorans</name>
    <dbReference type="NCBI Taxonomy" id="1357716"/>
    <lineage>
        <taxon>Eukaryota</taxon>
        <taxon>Fungi</taxon>
        <taxon>Fungi incertae sedis</taxon>
        <taxon>Chytridiomycota</taxon>
        <taxon>Chytridiomycota incertae sedis</taxon>
        <taxon>Chytridiomycetes</taxon>
        <taxon>Rhizophydiales</taxon>
        <taxon>Rhizophydiales incertae sedis</taxon>
        <taxon>Batrachochytrium</taxon>
    </lineage>
</organism>
<reference evidence="6 7" key="1">
    <citation type="submission" date="2021-02" db="EMBL/GenBank/DDBJ databases">
        <title>Variation within the Batrachochytrium salamandrivorans European outbreak.</title>
        <authorList>
            <person name="Kelly M."/>
            <person name="Pasmans F."/>
            <person name="Shea T.P."/>
            <person name="Munoz J.F."/>
            <person name="Carranza S."/>
            <person name="Cuomo C.A."/>
            <person name="Martel A."/>
        </authorList>
    </citation>
    <scope>NUCLEOTIDE SEQUENCE [LARGE SCALE GENOMIC DNA]</scope>
    <source>
        <strain evidence="6 7">AMFP18/2</strain>
    </source>
</reference>
<evidence type="ECO:0000256" key="4">
    <source>
        <dbReference type="SAM" id="SignalP"/>
    </source>
</evidence>
<feature type="compositionally biased region" description="Basic and acidic residues" evidence="3">
    <location>
        <begin position="341"/>
        <end position="370"/>
    </location>
</feature>
<comment type="caution">
    <text evidence="6">The sequence shown here is derived from an EMBL/GenBank/DDBJ whole genome shotgun (WGS) entry which is preliminary data.</text>
</comment>
<sequence>MKLVSFAVVSFLAATVSAGVSATLGNADYNVHRLEKRGPGEDMQKQLKEEIRQDWEHYRTNLETYQDMERCKEKREAAERSCGIMMNAKPLLTHVKVWSGDLVWQSKENGSTHYQVSCCKISTTPSFTTYPPLATASDYIDRTSMTSSATDYEDPQMDDAAFAEWITTSLAALGIADETFAEYILQICTEESILRQEKQEIIGEFLAESLETSATEWVEELLLRNDQVSQNAQLKADAHKLIQQETQRELERELQSLVVSELDQQRRPNAKVLTKEDRRARERLLAQYSYEVDEEVEGENGEIEFIYKDHSPETTLPGEGAGLLTKNRNSDFVKAQEIERKLQAQAEHQKVKARNKEMQEKQALEKEKAKTRTQKKEKRRM</sequence>